<dbReference type="Proteomes" id="UP000598971">
    <property type="component" value="Unassembled WGS sequence"/>
</dbReference>
<proteinExistence type="predicted"/>
<organism evidence="1 2">
    <name type="scientific">Limnovirga soli</name>
    <dbReference type="NCBI Taxonomy" id="2656915"/>
    <lineage>
        <taxon>Bacteria</taxon>
        <taxon>Pseudomonadati</taxon>
        <taxon>Bacteroidota</taxon>
        <taxon>Chitinophagia</taxon>
        <taxon>Chitinophagales</taxon>
        <taxon>Chitinophagaceae</taxon>
        <taxon>Limnovirga</taxon>
    </lineage>
</organism>
<dbReference type="RefSeq" id="WP_171608884.1">
    <property type="nucleotide sequence ID" value="NZ_WHPF01000011.1"/>
</dbReference>
<evidence type="ECO:0000313" key="2">
    <source>
        <dbReference type="Proteomes" id="UP000598971"/>
    </source>
</evidence>
<dbReference type="EMBL" id="WHPF01000011">
    <property type="protein sequence ID" value="NNV56948.1"/>
    <property type="molecule type" value="Genomic_DNA"/>
</dbReference>
<comment type="caution">
    <text evidence="1">The sequence shown here is derived from an EMBL/GenBank/DDBJ whole genome shotgun (WGS) entry which is preliminary data.</text>
</comment>
<accession>A0A8J8FH54</accession>
<protein>
    <submittedName>
        <fullName evidence="1">Uncharacterized protein</fullName>
    </submittedName>
</protein>
<evidence type="ECO:0000313" key="1">
    <source>
        <dbReference type="EMBL" id="NNV56948.1"/>
    </source>
</evidence>
<sequence>MSNEKTVIIGSNKKPLSLSKETLQKIAAKGGFGILGVAGGVGASSLFMGMSPKDPEPHEGKTYEKPDIEAEPLEIKSVTDDMSFSEAFNTARHEAGGPTGYFTWHGKVFETIYEEEMEQLSPDEKKALYNNVMEKYSSDNELQKDDMNVADNIEAPVIIIHDEAPSSTHVTDDMSFKDAFAVAREEVGPGGIFEWNGKTYNTYTKEEMNEMSNEQKQEFVASVGNTTVEEHDVSATDVDIVNIDGGTSTIPTNKTEDKEEEIFTDNSTEQLIEEQWVDDGTGNKVHIAAFLVNGQQVMKVDQDGDGVYDMTMTPNADGSVHMQTADGQEATISQEDMIQFQQQMGTTEETGYVDDGITNDFDNTNINDVNNETEL</sequence>
<dbReference type="AlphaFoldDB" id="A0A8J8FH54"/>
<name>A0A8J8FH54_9BACT</name>
<reference evidence="1" key="1">
    <citation type="submission" date="2019-10" db="EMBL/GenBank/DDBJ databases">
        <title>Draft genome sequence of Panacibacter sp. KCS-6.</title>
        <authorList>
            <person name="Yim K.J."/>
        </authorList>
    </citation>
    <scope>NUCLEOTIDE SEQUENCE</scope>
    <source>
        <strain evidence="1">KCS-6</strain>
    </source>
</reference>
<keyword evidence="2" id="KW-1185">Reference proteome</keyword>
<gene>
    <name evidence="1" type="ORF">GD597_15860</name>
</gene>